<comment type="similarity">
    <text evidence="1">Belongs to the LysR transcriptional regulatory family.</text>
</comment>
<dbReference type="SUPFAM" id="SSF46785">
    <property type="entry name" value="Winged helix' DNA-binding domain"/>
    <property type="match status" value="1"/>
</dbReference>
<dbReference type="FunFam" id="3.40.190.10:FF:000017">
    <property type="entry name" value="Glycine cleavage system transcriptional activator"/>
    <property type="match status" value="1"/>
</dbReference>
<dbReference type="EMBL" id="CP022011">
    <property type="protein sequence ID" value="QDJ14953.1"/>
    <property type="molecule type" value="Genomic_DNA"/>
</dbReference>
<dbReference type="PRINTS" id="PR00039">
    <property type="entry name" value="HTHLYSR"/>
</dbReference>
<dbReference type="InterPro" id="IPR036388">
    <property type="entry name" value="WH-like_DNA-bd_sf"/>
</dbReference>
<dbReference type="Pfam" id="PF03466">
    <property type="entry name" value="LysR_substrate"/>
    <property type="match status" value="1"/>
</dbReference>
<dbReference type="AlphaFoldDB" id="A0A8D4LJM6"/>
<reference evidence="5" key="1">
    <citation type="submission" date="2017-06" db="EMBL/GenBank/DDBJ databases">
        <title>Genome sequencing of pathogenic and non-pathogenic strains within Bisgaard taxon 40.</title>
        <authorList>
            <person name="Ladner J.T."/>
            <person name="Lovett S.P."/>
            <person name="Koroleva G."/>
            <person name="Lorch J.M."/>
        </authorList>
    </citation>
    <scope>NUCLEOTIDE SEQUENCE</scope>
    <source>
        <strain evidence="5">27576-1-I1</strain>
    </source>
</reference>
<dbReference type="GO" id="GO:0043565">
    <property type="term" value="F:sequence-specific DNA binding"/>
    <property type="evidence" value="ECO:0007669"/>
    <property type="project" value="TreeGrafter"/>
</dbReference>
<dbReference type="FunFam" id="1.10.10.10:FF:000038">
    <property type="entry name" value="Glycine cleavage system transcriptional activator"/>
    <property type="match status" value="1"/>
</dbReference>
<dbReference type="CDD" id="cd08432">
    <property type="entry name" value="PBP2_GcdR_TrpI_HvrB_AmpR_like"/>
    <property type="match status" value="1"/>
</dbReference>
<dbReference type="InterPro" id="IPR000847">
    <property type="entry name" value="LysR_HTH_N"/>
</dbReference>
<dbReference type="Pfam" id="PF00126">
    <property type="entry name" value="HTH_1"/>
    <property type="match status" value="1"/>
</dbReference>
<keyword evidence="2" id="KW-0805">Transcription regulation</keyword>
<dbReference type="GO" id="GO:0006351">
    <property type="term" value="P:DNA-templated transcription"/>
    <property type="evidence" value="ECO:0007669"/>
    <property type="project" value="TreeGrafter"/>
</dbReference>
<dbReference type="Gene3D" id="3.40.190.10">
    <property type="entry name" value="Periplasmic binding protein-like II"/>
    <property type="match status" value="2"/>
</dbReference>
<dbReference type="NCBIfam" id="NF008352">
    <property type="entry name" value="PRK11139.1"/>
    <property type="match status" value="1"/>
</dbReference>
<sequence length="297" mass="34222">MIKRLPSLNALKAFESAARHLSFTKAAEELFVTQAAVSHQIKTLEDFFGFPLFSRKNRTIELTELGKNYFFDVQNLLQKLAIVTDNLKQLNQQKTLSINLPQTFGTQWLVPRLSEFNQLYPEINVKINGLANDEEGLSEDTDIAIYYGKGNWRGLKAERLSEDRLLILASPKLLAEKPILQPKDLAQHTLLHVHSRDNWRQVLAYLEVEKDLQHSPLFSHTFMALQAAIHKQGVILANQILADQEIDNGNLVEVLHLEIKDPKAFYLVYRQNRKNDPTLIAFRDWIFNTIKTKRHLS</sequence>
<dbReference type="PROSITE" id="PS50931">
    <property type="entry name" value="HTH_LYSR"/>
    <property type="match status" value="1"/>
</dbReference>
<proteinExistence type="inferred from homology"/>
<dbReference type="RefSeq" id="WP_261920527.1">
    <property type="nucleotide sequence ID" value="NZ_CP022010.1"/>
</dbReference>
<dbReference type="GO" id="GO:0003700">
    <property type="term" value="F:DNA-binding transcription factor activity"/>
    <property type="evidence" value="ECO:0007669"/>
    <property type="project" value="InterPro"/>
</dbReference>
<keyword evidence="3" id="KW-0238">DNA-binding</keyword>
<evidence type="ECO:0000256" key="4">
    <source>
        <dbReference type="ARBA" id="ARBA00023163"/>
    </source>
</evidence>
<dbReference type="InterPro" id="IPR058163">
    <property type="entry name" value="LysR-type_TF_proteobact-type"/>
</dbReference>
<protein>
    <submittedName>
        <fullName evidence="5">Transcriptional regulator</fullName>
    </submittedName>
</protein>
<dbReference type="PANTHER" id="PTHR30537">
    <property type="entry name" value="HTH-TYPE TRANSCRIPTIONAL REGULATOR"/>
    <property type="match status" value="1"/>
</dbReference>
<evidence type="ECO:0000256" key="2">
    <source>
        <dbReference type="ARBA" id="ARBA00023015"/>
    </source>
</evidence>
<evidence type="ECO:0000256" key="1">
    <source>
        <dbReference type="ARBA" id="ARBA00009437"/>
    </source>
</evidence>
<dbReference type="Gene3D" id="1.10.10.10">
    <property type="entry name" value="Winged helix-like DNA-binding domain superfamily/Winged helix DNA-binding domain"/>
    <property type="match status" value="1"/>
</dbReference>
<name>A0A8D4LJM6_9PAST</name>
<keyword evidence="4" id="KW-0804">Transcription</keyword>
<evidence type="ECO:0000313" key="6">
    <source>
        <dbReference type="Proteomes" id="UP000955338"/>
    </source>
</evidence>
<dbReference type="InterPro" id="IPR036390">
    <property type="entry name" value="WH_DNA-bd_sf"/>
</dbReference>
<evidence type="ECO:0000313" key="5">
    <source>
        <dbReference type="EMBL" id="QDJ14953.1"/>
    </source>
</evidence>
<dbReference type="Proteomes" id="UP000955338">
    <property type="component" value="Chromosome"/>
</dbReference>
<accession>A0A8D4LJM6</accession>
<keyword evidence="6" id="KW-1185">Reference proteome</keyword>
<gene>
    <name evidence="5" type="ORF">CEP48_05715</name>
</gene>
<dbReference type="PANTHER" id="PTHR30537:SF26">
    <property type="entry name" value="GLYCINE CLEAVAGE SYSTEM TRANSCRIPTIONAL ACTIVATOR"/>
    <property type="match status" value="1"/>
</dbReference>
<dbReference type="InterPro" id="IPR005119">
    <property type="entry name" value="LysR_subst-bd"/>
</dbReference>
<dbReference type="SUPFAM" id="SSF53850">
    <property type="entry name" value="Periplasmic binding protein-like II"/>
    <property type="match status" value="1"/>
</dbReference>
<evidence type="ECO:0000256" key="3">
    <source>
        <dbReference type="ARBA" id="ARBA00023125"/>
    </source>
</evidence>
<organism evidence="5 6">
    <name type="scientific">Mergibacter septicus</name>
    <dbReference type="NCBI Taxonomy" id="221402"/>
    <lineage>
        <taxon>Bacteria</taxon>
        <taxon>Pseudomonadati</taxon>
        <taxon>Pseudomonadota</taxon>
        <taxon>Gammaproteobacteria</taxon>
        <taxon>Pasteurellales</taxon>
        <taxon>Pasteurellaceae</taxon>
        <taxon>Mergibacter</taxon>
    </lineage>
</organism>